<dbReference type="RefSeq" id="WP_039892793.1">
    <property type="nucleotide sequence ID" value="NZ_CP043538.1"/>
</dbReference>
<dbReference type="EMBL" id="CP043538">
    <property type="protein sequence ID" value="QGY01515.1"/>
    <property type="molecule type" value="Genomic_DNA"/>
</dbReference>
<gene>
    <name evidence="1" type="ORF">MMSR116_06045</name>
</gene>
<reference evidence="1 2" key="2">
    <citation type="journal article" date="2013" name="Genome Announc.">
        <title>Draft Genome Sequence of Methylobacterium mesophilicum Strain SR1.6/6, Isolated from Citrus sinensis.</title>
        <authorList>
            <person name="Marinho Almeida D."/>
            <person name="Dini-Andreote F."/>
            <person name="Camargo Neves A.A."/>
            <person name="Juca Ramos R.T."/>
            <person name="Andreote F.D."/>
            <person name="Carneiro A.R."/>
            <person name="Oliveira de Souza Lima A."/>
            <person name="Caracciolo Gomes de Sa P.H."/>
            <person name="Ribeiro Barbosa M.S."/>
            <person name="Araujo W.L."/>
            <person name="Silva A."/>
        </authorList>
    </citation>
    <scope>NUCLEOTIDE SEQUENCE [LARGE SCALE GENOMIC DNA]</scope>
    <source>
        <strain evidence="1 2">SR1.6/6</strain>
    </source>
</reference>
<protein>
    <submittedName>
        <fullName evidence="1">Uncharacterized protein</fullName>
    </submittedName>
</protein>
<organism evidence="1 2">
    <name type="scientific">Methylobacterium mesophilicum SR1.6/6</name>
    <dbReference type="NCBI Taxonomy" id="908290"/>
    <lineage>
        <taxon>Bacteria</taxon>
        <taxon>Pseudomonadati</taxon>
        <taxon>Pseudomonadota</taxon>
        <taxon>Alphaproteobacteria</taxon>
        <taxon>Hyphomicrobiales</taxon>
        <taxon>Methylobacteriaceae</taxon>
        <taxon>Methylobacterium</taxon>
    </lineage>
</organism>
<reference evidence="1 2" key="1">
    <citation type="journal article" date="2012" name="Genet. Mol. Biol.">
        <title>Analysis of 16S rRNA and mxaF genes revealing insights into Methylobacterium niche-specific plant association.</title>
        <authorList>
            <person name="Dourado M.N."/>
            <person name="Andreote F.D."/>
            <person name="Dini-Andreote F."/>
            <person name="Conti R."/>
            <person name="Araujo J.M."/>
            <person name="Araujo W.L."/>
        </authorList>
    </citation>
    <scope>NUCLEOTIDE SEQUENCE [LARGE SCALE GENOMIC DNA]</scope>
    <source>
        <strain evidence="1 2">SR1.6/6</strain>
    </source>
</reference>
<sequence length="116" mass="13183">MYDHLVDEALYKLFIVAIELIRLFVCNLPDFGSIVLTCEAFEHAALRLIFRLQSRDAFDQLLKVMDLARVKLCWWHSVVPRLTNAIISQAARETQVASRVEDVFVSSFARVTVGAA</sequence>
<dbReference type="AlphaFoldDB" id="A0A6B9FK45"/>
<evidence type="ECO:0000313" key="2">
    <source>
        <dbReference type="Proteomes" id="UP000012488"/>
    </source>
</evidence>
<accession>A0A6B9FK45</accession>
<proteinExistence type="predicted"/>
<dbReference type="KEGG" id="mmes:MMSR116_06045"/>
<dbReference type="Proteomes" id="UP000012488">
    <property type="component" value="Chromosome"/>
</dbReference>
<name>A0A6B9FK45_9HYPH</name>
<evidence type="ECO:0000313" key="1">
    <source>
        <dbReference type="EMBL" id="QGY01515.1"/>
    </source>
</evidence>